<dbReference type="SUPFAM" id="SSF46689">
    <property type="entry name" value="Homeodomain-like"/>
    <property type="match status" value="1"/>
</dbReference>
<evidence type="ECO:0000259" key="3">
    <source>
        <dbReference type="PROSITE" id="PS50977"/>
    </source>
</evidence>
<proteinExistence type="predicted"/>
<protein>
    <submittedName>
        <fullName evidence="4">TetR/AcrR family transcriptional regulator</fullName>
    </submittedName>
</protein>
<evidence type="ECO:0000313" key="4">
    <source>
        <dbReference type="EMBL" id="HJC84571.1"/>
    </source>
</evidence>
<sequence length="198" mass="21694">MARNIERRRTLADAGLSILAGEGARGLTHRAVDRKAGVPTGTATNYFSTRDALISALVDRIGERLAPSPEDLSRRSSQPPGPDLFADYMRDIVRRLTTDRDATIALFELRLEAMRRPEVAGVLDRWRREGFAGDVQFNTDAGLPGGPREIALFHYAIEGLVLDRLTGPLMPDTPTDDIIDDLVGGLLGKARDQTADRT</sequence>
<name>A0A9D2QBP5_9CORY</name>
<dbReference type="InterPro" id="IPR001647">
    <property type="entry name" value="HTH_TetR"/>
</dbReference>
<comment type="caution">
    <text evidence="4">The sequence shown here is derived from an EMBL/GenBank/DDBJ whole genome shotgun (WGS) entry which is preliminary data.</text>
</comment>
<gene>
    <name evidence="4" type="ORF">H9751_03295</name>
</gene>
<evidence type="ECO:0000313" key="5">
    <source>
        <dbReference type="Proteomes" id="UP000823858"/>
    </source>
</evidence>
<dbReference type="PROSITE" id="PS50977">
    <property type="entry name" value="HTH_TETR_2"/>
    <property type="match status" value="1"/>
</dbReference>
<accession>A0A9D2QBP5</accession>
<feature type="domain" description="HTH tetR-type" evidence="3">
    <location>
        <begin position="5"/>
        <end position="65"/>
    </location>
</feature>
<evidence type="ECO:0000256" key="2">
    <source>
        <dbReference type="PROSITE-ProRule" id="PRU00335"/>
    </source>
</evidence>
<reference evidence="4" key="2">
    <citation type="submission" date="2021-04" db="EMBL/GenBank/DDBJ databases">
        <authorList>
            <person name="Gilroy R."/>
        </authorList>
    </citation>
    <scope>NUCLEOTIDE SEQUENCE</scope>
    <source>
        <strain evidence="4">ChiHjej13B12-4958</strain>
    </source>
</reference>
<dbReference type="Proteomes" id="UP000823858">
    <property type="component" value="Unassembled WGS sequence"/>
</dbReference>
<dbReference type="Pfam" id="PF17940">
    <property type="entry name" value="TetR_C_31"/>
    <property type="match status" value="1"/>
</dbReference>
<organism evidence="4 5">
    <name type="scientific">Candidatus Corynebacterium faecigallinarum</name>
    <dbReference type="NCBI Taxonomy" id="2838528"/>
    <lineage>
        <taxon>Bacteria</taxon>
        <taxon>Bacillati</taxon>
        <taxon>Actinomycetota</taxon>
        <taxon>Actinomycetes</taxon>
        <taxon>Mycobacteriales</taxon>
        <taxon>Corynebacteriaceae</taxon>
        <taxon>Corynebacterium</taxon>
    </lineage>
</organism>
<dbReference type="GO" id="GO:0003677">
    <property type="term" value="F:DNA binding"/>
    <property type="evidence" value="ECO:0007669"/>
    <property type="project" value="UniProtKB-UniRule"/>
</dbReference>
<dbReference type="EMBL" id="DWVP01000005">
    <property type="protein sequence ID" value="HJC84571.1"/>
    <property type="molecule type" value="Genomic_DNA"/>
</dbReference>
<dbReference type="AlphaFoldDB" id="A0A9D2QBP5"/>
<dbReference type="InterPro" id="IPR041583">
    <property type="entry name" value="TetR_C_31"/>
</dbReference>
<evidence type="ECO:0000256" key="1">
    <source>
        <dbReference type="ARBA" id="ARBA00023125"/>
    </source>
</evidence>
<keyword evidence="1 2" id="KW-0238">DNA-binding</keyword>
<feature type="DNA-binding region" description="H-T-H motif" evidence="2">
    <location>
        <begin position="28"/>
        <end position="47"/>
    </location>
</feature>
<reference evidence="4" key="1">
    <citation type="journal article" date="2021" name="PeerJ">
        <title>Extensive microbial diversity within the chicken gut microbiome revealed by metagenomics and culture.</title>
        <authorList>
            <person name="Gilroy R."/>
            <person name="Ravi A."/>
            <person name="Getino M."/>
            <person name="Pursley I."/>
            <person name="Horton D.L."/>
            <person name="Alikhan N.F."/>
            <person name="Baker D."/>
            <person name="Gharbi K."/>
            <person name="Hall N."/>
            <person name="Watson M."/>
            <person name="Adriaenssens E.M."/>
            <person name="Foster-Nyarko E."/>
            <person name="Jarju S."/>
            <person name="Secka A."/>
            <person name="Antonio M."/>
            <person name="Oren A."/>
            <person name="Chaudhuri R.R."/>
            <person name="La Ragione R."/>
            <person name="Hildebrand F."/>
            <person name="Pallen M.J."/>
        </authorList>
    </citation>
    <scope>NUCLEOTIDE SEQUENCE</scope>
    <source>
        <strain evidence="4">ChiHjej13B12-4958</strain>
    </source>
</reference>
<dbReference type="Gene3D" id="1.10.357.10">
    <property type="entry name" value="Tetracycline Repressor, domain 2"/>
    <property type="match status" value="1"/>
</dbReference>
<dbReference type="InterPro" id="IPR009057">
    <property type="entry name" value="Homeodomain-like_sf"/>
</dbReference>